<dbReference type="AlphaFoldDB" id="A0A3D9SVN6"/>
<evidence type="ECO:0000256" key="2">
    <source>
        <dbReference type="SAM" id="MobiDB-lite"/>
    </source>
</evidence>
<keyword evidence="1" id="KW-0808">Transferase</keyword>
<accession>A0A3D9SVN6</accession>
<gene>
    <name evidence="4" type="ORF">DFJ69_1140</name>
</gene>
<dbReference type="SUPFAM" id="SSF55874">
    <property type="entry name" value="ATPase domain of HSP90 chaperone/DNA topoisomerase II/histidine kinase"/>
    <property type="match status" value="1"/>
</dbReference>
<dbReference type="CDD" id="cd16936">
    <property type="entry name" value="HATPase_RsbW-like"/>
    <property type="match status" value="1"/>
</dbReference>
<dbReference type="GO" id="GO:0004674">
    <property type="term" value="F:protein serine/threonine kinase activity"/>
    <property type="evidence" value="ECO:0007669"/>
    <property type="project" value="UniProtKB-KW"/>
</dbReference>
<dbReference type="PANTHER" id="PTHR35526:SF3">
    <property type="entry name" value="ANTI-SIGMA-F FACTOR RSBW"/>
    <property type="match status" value="1"/>
</dbReference>
<feature type="compositionally biased region" description="Low complexity" evidence="2">
    <location>
        <begin position="13"/>
        <end position="26"/>
    </location>
</feature>
<evidence type="ECO:0000313" key="5">
    <source>
        <dbReference type="Proteomes" id="UP000256661"/>
    </source>
</evidence>
<dbReference type="InterPro" id="IPR036890">
    <property type="entry name" value="HATPase_C_sf"/>
</dbReference>
<proteinExistence type="predicted"/>
<comment type="caution">
    <text evidence="4">The sequence shown here is derived from an EMBL/GenBank/DDBJ whole genome shotgun (WGS) entry which is preliminary data.</text>
</comment>
<dbReference type="PANTHER" id="PTHR35526">
    <property type="entry name" value="ANTI-SIGMA-F FACTOR RSBW-RELATED"/>
    <property type="match status" value="1"/>
</dbReference>
<feature type="domain" description="Histidine kinase/HSP90-like ATPase" evidence="3">
    <location>
        <begin position="43"/>
        <end position="150"/>
    </location>
</feature>
<dbReference type="InterPro" id="IPR003594">
    <property type="entry name" value="HATPase_dom"/>
</dbReference>
<dbReference type="Proteomes" id="UP000256661">
    <property type="component" value="Unassembled WGS sequence"/>
</dbReference>
<reference evidence="4 5" key="1">
    <citation type="submission" date="2018-08" db="EMBL/GenBank/DDBJ databases">
        <title>Sequencing the genomes of 1000 actinobacteria strains.</title>
        <authorList>
            <person name="Klenk H.-P."/>
        </authorList>
    </citation>
    <scope>NUCLEOTIDE SEQUENCE [LARGE SCALE GENOMIC DNA]</scope>
    <source>
        <strain evidence="4 5">DSM 43927</strain>
    </source>
</reference>
<dbReference type="RefSeq" id="WP_245974707.1">
    <property type="nucleotide sequence ID" value="NZ_QTTT01000001.1"/>
</dbReference>
<keyword evidence="1" id="KW-0723">Serine/threonine-protein kinase</keyword>
<sequence>MSTQLEATPVQTPPETTDQAAAPTDDAAGRRPPGWAWELPGGPGGVREARVTLAQALEALGASADLIADARLMVSELATNAFQHAGDRGPYELWLYLHDGADAPDAARKEDAGAPELRCAIFDRLGDTRLPGYSWTSGDCGRGLSIVRELSGGRWGTSRERSRCGDGAPGKAVWFVLPPDEKGLGVPAPFDPGDELG</sequence>
<dbReference type="Gene3D" id="3.30.565.10">
    <property type="entry name" value="Histidine kinase-like ATPase, C-terminal domain"/>
    <property type="match status" value="1"/>
</dbReference>
<protein>
    <submittedName>
        <fullName evidence="4">Anti-sigma regulatory factor (Ser/Thr protein kinase)</fullName>
    </submittedName>
</protein>
<evidence type="ECO:0000313" key="4">
    <source>
        <dbReference type="EMBL" id="REE95731.1"/>
    </source>
</evidence>
<feature type="region of interest" description="Disordered" evidence="2">
    <location>
        <begin position="1"/>
        <end position="37"/>
    </location>
</feature>
<evidence type="ECO:0000256" key="1">
    <source>
        <dbReference type="ARBA" id="ARBA00022527"/>
    </source>
</evidence>
<keyword evidence="5" id="KW-1185">Reference proteome</keyword>
<dbReference type="Pfam" id="PF13581">
    <property type="entry name" value="HATPase_c_2"/>
    <property type="match status" value="1"/>
</dbReference>
<keyword evidence="1" id="KW-0418">Kinase</keyword>
<dbReference type="InterPro" id="IPR050267">
    <property type="entry name" value="Anti-sigma-factor_SerPK"/>
</dbReference>
<feature type="compositionally biased region" description="Polar residues" evidence="2">
    <location>
        <begin position="1"/>
        <end position="10"/>
    </location>
</feature>
<name>A0A3D9SVN6_9ACTN</name>
<organism evidence="4 5">
    <name type="scientific">Thermomonospora umbrina</name>
    <dbReference type="NCBI Taxonomy" id="111806"/>
    <lineage>
        <taxon>Bacteria</taxon>
        <taxon>Bacillati</taxon>
        <taxon>Actinomycetota</taxon>
        <taxon>Actinomycetes</taxon>
        <taxon>Streptosporangiales</taxon>
        <taxon>Thermomonosporaceae</taxon>
        <taxon>Thermomonospora</taxon>
    </lineage>
</organism>
<dbReference type="EMBL" id="QTTT01000001">
    <property type="protein sequence ID" value="REE95731.1"/>
    <property type="molecule type" value="Genomic_DNA"/>
</dbReference>
<evidence type="ECO:0000259" key="3">
    <source>
        <dbReference type="Pfam" id="PF13581"/>
    </source>
</evidence>